<dbReference type="CDD" id="cd10747">
    <property type="entry name" value="DnaJ_C"/>
    <property type="match status" value="1"/>
</dbReference>
<dbReference type="InterPro" id="IPR008971">
    <property type="entry name" value="HSP40/DnaJ_pept-bd"/>
</dbReference>
<evidence type="ECO:0000256" key="7">
    <source>
        <dbReference type="SAM" id="Phobius"/>
    </source>
</evidence>
<dbReference type="STRING" id="764103.G7DUE7"/>
<dbReference type="AlphaFoldDB" id="G7DUE7"/>
<dbReference type="GO" id="GO:0008270">
    <property type="term" value="F:zinc ion binding"/>
    <property type="evidence" value="ECO:0007669"/>
    <property type="project" value="UniProtKB-KW"/>
</dbReference>
<dbReference type="OMA" id="KWHEDGD"/>
<evidence type="ECO:0000256" key="1">
    <source>
        <dbReference type="ARBA" id="ARBA00022723"/>
    </source>
</evidence>
<keyword evidence="11" id="KW-1185">Reference proteome</keyword>
<dbReference type="Gene3D" id="2.10.230.10">
    <property type="entry name" value="Heat shock protein DnaJ, cysteine-rich domain"/>
    <property type="match status" value="1"/>
</dbReference>
<gene>
    <name evidence="10" type="primary">Mo00855</name>
    <name evidence="10" type="ORF">E5Q_00855</name>
</gene>
<sequence>MLAGSTPTGSVACSCTGGAARLSQTATSSRGKRRSHRPFSRLAQSAIAFFLLFILLPCVLAGADYYKVLGVKRNASNQEIKKAYRQLSRKLHPDKNPGNEEAANKFVQVSQAYEVLSDEEQRKIYDVHGEEGLKRQQQGGGGFHDPFDVFRNFFGGGQQQQGQRKGPNMVSEAEIDLKDIYVGKTFDIEIKRKGICEACDGSGAKSASDVKTCNACSGRGVRIVRHQIAPGMVQQMQMQCDQCAGKGKTVAKKCPVCHGHKVVEQISRLSLEVDRGAPENHELVFENEADESPDHIAGDVIIKLKSKRTRGGFTRKEANLYWMETISVQEALLGFRHKLMHLDGHTLPLSRNEVTQPGYVQVIKGEGLPHFQSGGHGDLFVQYNVVLPATISPSVRTKLEAALGKVHDKTEL</sequence>
<feature type="domain" description="CR-type" evidence="9">
    <location>
        <begin position="183"/>
        <end position="266"/>
    </location>
</feature>
<feature type="domain" description="J" evidence="8">
    <location>
        <begin position="64"/>
        <end position="129"/>
    </location>
</feature>
<evidence type="ECO:0000259" key="9">
    <source>
        <dbReference type="PROSITE" id="PS51188"/>
    </source>
</evidence>
<evidence type="ECO:0000256" key="3">
    <source>
        <dbReference type="ARBA" id="ARBA00022771"/>
    </source>
</evidence>
<dbReference type="Pfam" id="PF00226">
    <property type="entry name" value="DnaJ"/>
    <property type="match status" value="1"/>
</dbReference>
<keyword evidence="7" id="KW-1133">Transmembrane helix</keyword>
<dbReference type="OrthoDB" id="550424at2759"/>
<keyword evidence="7" id="KW-0812">Transmembrane</keyword>
<dbReference type="eggNOG" id="KOG0712">
    <property type="taxonomic scope" value="Eukaryota"/>
</dbReference>
<dbReference type="SMART" id="SM00271">
    <property type="entry name" value="DnaJ"/>
    <property type="match status" value="1"/>
</dbReference>
<dbReference type="CDD" id="cd10719">
    <property type="entry name" value="DnaJ_zf"/>
    <property type="match status" value="1"/>
</dbReference>
<dbReference type="Pfam" id="PF01556">
    <property type="entry name" value="DnaJ_C"/>
    <property type="match status" value="1"/>
</dbReference>
<dbReference type="InterPro" id="IPR036410">
    <property type="entry name" value="HSP_DnaJ_Cys-rich_dom_sf"/>
</dbReference>
<dbReference type="HOGENOM" id="CLU_017633_0_2_1"/>
<keyword evidence="5" id="KW-0143">Chaperone</keyword>
<dbReference type="SUPFAM" id="SSF46565">
    <property type="entry name" value="Chaperone J-domain"/>
    <property type="match status" value="1"/>
</dbReference>
<feature type="zinc finger region" description="CR-type" evidence="6">
    <location>
        <begin position="183"/>
        <end position="266"/>
    </location>
</feature>
<dbReference type="InterPro" id="IPR018253">
    <property type="entry name" value="DnaJ_domain_CS"/>
</dbReference>
<dbReference type="SUPFAM" id="SSF57938">
    <property type="entry name" value="DnaJ/Hsp40 cysteine-rich domain"/>
    <property type="match status" value="1"/>
</dbReference>
<keyword evidence="2" id="KW-0677">Repeat</keyword>
<protein>
    <submittedName>
        <fullName evidence="10">Uncharacterized protein</fullName>
    </submittedName>
</protein>
<dbReference type="GO" id="GO:0006457">
    <property type="term" value="P:protein folding"/>
    <property type="evidence" value="ECO:0007669"/>
    <property type="project" value="InterPro"/>
</dbReference>
<dbReference type="InterPro" id="IPR036869">
    <property type="entry name" value="J_dom_sf"/>
</dbReference>
<evidence type="ECO:0000313" key="11">
    <source>
        <dbReference type="Proteomes" id="UP000009131"/>
    </source>
</evidence>
<reference evidence="10 11" key="2">
    <citation type="journal article" date="2012" name="Open Biol.">
        <title>Characteristics of nucleosomes and linker DNA regions on the genome of the basidiomycete Mixia osmundae revealed by mono- and dinucleosome mapping.</title>
        <authorList>
            <person name="Nishida H."/>
            <person name="Kondo S."/>
            <person name="Matsumoto T."/>
            <person name="Suzuki Y."/>
            <person name="Yoshikawa H."/>
            <person name="Taylor T.D."/>
            <person name="Sugiyama J."/>
        </authorList>
    </citation>
    <scope>NUCLEOTIDE SEQUENCE [LARGE SCALE GENOMIC DNA]</scope>
    <source>
        <strain evidence="11">CBS 9802 / IAM 14324 / JCM 22182 / KY 12970</strain>
    </source>
</reference>
<dbReference type="FunCoup" id="G7DUE7">
    <property type="interactions" value="209"/>
</dbReference>
<dbReference type="Gene3D" id="1.10.287.110">
    <property type="entry name" value="DnaJ domain"/>
    <property type="match status" value="1"/>
</dbReference>
<dbReference type="PROSITE" id="PS51188">
    <property type="entry name" value="ZF_CR"/>
    <property type="match status" value="1"/>
</dbReference>
<dbReference type="Pfam" id="PF00684">
    <property type="entry name" value="DnaJ_CXXCXGXG"/>
    <property type="match status" value="1"/>
</dbReference>
<dbReference type="PRINTS" id="PR00625">
    <property type="entry name" value="JDOMAIN"/>
</dbReference>
<dbReference type="FunFam" id="2.10.230.10:FF:000002">
    <property type="entry name" value="Molecular chaperone DnaJ"/>
    <property type="match status" value="1"/>
</dbReference>
<dbReference type="GO" id="GO:0030544">
    <property type="term" value="F:Hsp70 protein binding"/>
    <property type="evidence" value="ECO:0007669"/>
    <property type="project" value="InterPro"/>
</dbReference>
<dbReference type="InterPro" id="IPR002939">
    <property type="entry name" value="DnaJ_C"/>
</dbReference>
<feature type="transmembrane region" description="Helical" evidence="7">
    <location>
        <begin position="42"/>
        <end position="63"/>
    </location>
</feature>
<dbReference type="EMBL" id="BABT02000028">
    <property type="protein sequence ID" value="GAA94207.1"/>
    <property type="molecule type" value="Genomic_DNA"/>
</dbReference>
<evidence type="ECO:0000256" key="5">
    <source>
        <dbReference type="ARBA" id="ARBA00023186"/>
    </source>
</evidence>
<dbReference type="InParanoid" id="G7DUE7"/>
<dbReference type="InterPro" id="IPR001623">
    <property type="entry name" value="DnaJ_domain"/>
</dbReference>
<name>G7DUE7_MIXOS</name>
<dbReference type="PANTHER" id="PTHR43888">
    <property type="entry name" value="DNAJ-LIKE-2, ISOFORM A-RELATED"/>
    <property type="match status" value="1"/>
</dbReference>
<evidence type="ECO:0000259" key="8">
    <source>
        <dbReference type="PROSITE" id="PS50076"/>
    </source>
</evidence>
<comment type="caution">
    <text evidence="10">The sequence shown here is derived from an EMBL/GenBank/DDBJ whole genome shotgun (WGS) entry which is preliminary data.</text>
</comment>
<dbReference type="Gene3D" id="2.60.260.20">
    <property type="entry name" value="Urease metallochaperone UreE, N-terminal domain"/>
    <property type="match status" value="2"/>
</dbReference>
<evidence type="ECO:0000256" key="4">
    <source>
        <dbReference type="ARBA" id="ARBA00022833"/>
    </source>
</evidence>
<dbReference type="GO" id="GO:0009408">
    <property type="term" value="P:response to heat"/>
    <property type="evidence" value="ECO:0007669"/>
    <property type="project" value="InterPro"/>
</dbReference>
<keyword evidence="1 6" id="KW-0479">Metal-binding</keyword>
<dbReference type="InterPro" id="IPR044713">
    <property type="entry name" value="DNJA1/2-like"/>
</dbReference>
<keyword evidence="7" id="KW-0472">Membrane</keyword>
<dbReference type="RefSeq" id="XP_014569071.1">
    <property type="nucleotide sequence ID" value="XM_014713585.1"/>
</dbReference>
<evidence type="ECO:0000256" key="2">
    <source>
        <dbReference type="ARBA" id="ARBA00022737"/>
    </source>
</evidence>
<reference evidence="10 11" key="1">
    <citation type="journal article" date="2011" name="J. Gen. Appl. Microbiol.">
        <title>Draft genome sequencing of the enigmatic basidiomycete Mixia osmundae.</title>
        <authorList>
            <person name="Nishida H."/>
            <person name="Nagatsuka Y."/>
            <person name="Sugiyama J."/>
        </authorList>
    </citation>
    <scope>NUCLEOTIDE SEQUENCE [LARGE SCALE GENOMIC DNA]</scope>
    <source>
        <strain evidence="11">CBS 9802 / IAM 14324 / JCM 22182 / KY 12970</strain>
    </source>
</reference>
<dbReference type="SUPFAM" id="SSF49493">
    <property type="entry name" value="HSP40/DnaJ peptide-binding domain"/>
    <property type="match status" value="2"/>
</dbReference>
<dbReference type="GO" id="GO:0005524">
    <property type="term" value="F:ATP binding"/>
    <property type="evidence" value="ECO:0007669"/>
    <property type="project" value="InterPro"/>
</dbReference>
<dbReference type="PROSITE" id="PS50076">
    <property type="entry name" value="DNAJ_2"/>
    <property type="match status" value="1"/>
</dbReference>
<proteinExistence type="inferred from homology"/>
<dbReference type="CDD" id="cd06257">
    <property type="entry name" value="DnaJ"/>
    <property type="match status" value="1"/>
</dbReference>
<organism evidence="10 11">
    <name type="scientific">Mixia osmundae (strain CBS 9802 / IAM 14324 / JCM 22182 / KY 12970)</name>
    <dbReference type="NCBI Taxonomy" id="764103"/>
    <lineage>
        <taxon>Eukaryota</taxon>
        <taxon>Fungi</taxon>
        <taxon>Dikarya</taxon>
        <taxon>Basidiomycota</taxon>
        <taxon>Pucciniomycotina</taxon>
        <taxon>Mixiomycetes</taxon>
        <taxon>Mixiales</taxon>
        <taxon>Mixiaceae</taxon>
        <taxon>Mixia</taxon>
    </lineage>
</organism>
<dbReference type="InterPro" id="IPR012724">
    <property type="entry name" value="DnaJ"/>
</dbReference>
<dbReference type="HAMAP" id="MF_01152">
    <property type="entry name" value="DnaJ"/>
    <property type="match status" value="1"/>
</dbReference>
<dbReference type="PROSITE" id="PS00636">
    <property type="entry name" value="DNAJ_1"/>
    <property type="match status" value="1"/>
</dbReference>
<dbReference type="Proteomes" id="UP000009131">
    <property type="component" value="Unassembled WGS sequence"/>
</dbReference>
<accession>G7DUE7</accession>
<dbReference type="GO" id="GO:0051082">
    <property type="term" value="F:unfolded protein binding"/>
    <property type="evidence" value="ECO:0007669"/>
    <property type="project" value="InterPro"/>
</dbReference>
<dbReference type="FunFam" id="2.60.260.20:FF:000013">
    <property type="entry name" value="DnaJ subfamily B member 11"/>
    <property type="match status" value="1"/>
</dbReference>
<dbReference type="InterPro" id="IPR001305">
    <property type="entry name" value="HSP_DnaJ_Cys-rich_dom"/>
</dbReference>
<keyword evidence="3 6" id="KW-0863">Zinc-finger</keyword>
<evidence type="ECO:0000313" key="10">
    <source>
        <dbReference type="EMBL" id="GAA94207.1"/>
    </source>
</evidence>
<keyword evidence="4 6" id="KW-0862">Zinc</keyword>
<evidence type="ECO:0000256" key="6">
    <source>
        <dbReference type="PROSITE-ProRule" id="PRU00546"/>
    </source>
</evidence>